<dbReference type="RefSeq" id="WP_249287466.1">
    <property type="nucleotide sequence ID" value="NZ_JACRWC010000109.1"/>
</dbReference>
<feature type="coiled-coil region" evidence="1">
    <location>
        <begin position="42"/>
        <end position="74"/>
    </location>
</feature>
<organism evidence="2 3">
    <name type="scientific">Lentihominibacter faecis</name>
    <dbReference type="NCBI Taxonomy" id="2764712"/>
    <lineage>
        <taxon>Bacteria</taxon>
        <taxon>Bacillati</taxon>
        <taxon>Bacillota</taxon>
        <taxon>Clostridia</taxon>
        <taxon>Peptostreptococcales</taxon>
        <taxon>Anaerovoracaceae</taxon>
        <taxon>Lentihominibacter</taxon>
    </lineage>
</organism>
<dbReference type="AlphaFoldDB" id="A0A923NHE6"/>
<dbReference type="EMBL" id="JACRWC010000109">
    <property type="protein sequence ID" value="MBC6000140.1"/>
    <property type="molecule type" value="Genomic_DNA"/>
</dbReference>
<evidence type="ECO:0000313" key="3">
    <source>
        <dbReference type="Proteomes" id="UP000644115"/>
    </source>
</evidence>
<evidence type="ECO:0000256" key="1">
    <source>
        <dbReference type="SAM" id="Coils"/>
    </source>
</evidence>
<dbReference type="Proteomes" id="UP000644115">
    <property type="component" value="Unassembled WGS sequence"/>
</dbReference>
<evidence type="ECO:0008006" key="4">
    <source>
        <dbReference type="Google" id="ProtNLM"/>
    </source>
</evidence>
<sequence>MKDYSDIIDHPHHVSRTHLQMSMHDRAAQFSPFAALTGFDAAVEEEARVTDKRMELEEDERQRLNEKLRILSEHIEEQPEVSITYFVPDERKDGGGYVTKTGALKKIDEYVHVLIMTDGVKIPIREIIEVSLEI</sequence>
<keyword evidence="3" id="KW-1185">Reference proteome</keyword>
<gene>
    <name evidence="2" type="ORF">H8876_09025</name>
</gene>
<accession>A0A923NHE6</accession>
<protein>
    <recommendedName>
        <fullName evidence="4">YolD-like protein</fullName>
    </recommendedName>
</protein>
<keyword evidence="1" id="KW-0175">Coiled coil</keyword>
<evidence type="ECO:0000313" key="2">
    <source>
        <dbReference type="EMBL" id="MBC6000140.1"/>
    </source>
</evidence>
<comment type="caution">
    <text evidence="2">The sequence shown here is derived from an EMBL/GenBank/DDBJ whole genome shotgun (WGS) entry which is preliminary data.</text>
</comment>
<proteinExistence type="predicted"/>
<name>A0A923NHE6_9FIRM</name>
<reference evidence="2" key="1">
    <citation type="submission" date="2020-08" db="EMBL/GenBank/DDBJ databases">
        <authorList>
            <person name="Liu C."/>
            <person name="Sun Q."/>
        </authorList>
    </citation>
    <scope>NUCLEOTIDE SEQUENCE</scope>
    <source>
        <strain evidence="2">BX16</strain>
    </source>
</reference>